<accession>A3HV72</accession>
<evidence type="ECO:0000256" key="4">
    <source>
        <dbReference type="ARBA" id="ARBA00022741"/>
    </source>
</evidence>
<gene>
    <name evidence="11" type="ORF">ALPR1_02345</name>
</gene>
<dbReference type="GO" id="GO:0004066">
    <property type="term" value="F:asparagine synthase (glutamine-hydrolyzing) activity"/>
    <property type="evidence" value="ECO:0007669"/>
    <property type="project" value="UniProtKB-EC"/>
</dbReference>
<name>A3HV72_9BACT</name>
<evidence type="ECO:0000256" key="7">
    <source>
        <dbReference type="ARBA" id="ARBA00048741"/>
    </source>
</evidence>
<evidence type="ECO:0000256" key="1">
    <source>
        <dbReference type="ARBA" id="ARBA00005187"/>
    </source>
</evidence>
<dbReference type="EMBL" id="AAXU02000001">
    <property type="protein sequence ID" value="EAZ82044.1"/>
    <property type="molecule type" value="Genomic_DNA"/>
</dbReference>
<keyword evidence="4 9" id="KW-0547">Nucleotide-binding</keyword>
<dbReference type="Gene3D" id="3.40.50.620">
    <property type="entry name" value="HUPs"/>
    <property type="match status" value="1"/>
</dbReference>
<sequence>MCGIHLIWGKNANEDSIREMMRQSHHRGPDQEETFSPWPGLWIGVNRLKIIHPGQEADQPFSSEDGKSLLLWNGEIYNHKALKSLLSKMGVEFQTESDTEVLLHWIRLFGSEGLNKLEGMFAFIYVDLTNKSLLVGRDRNGEKPLYYSQNQDRLILSSEAIAINTQTKSPIDENQWEHFFYNRSPLLGNTFFKGIKEWKPSRFSQIFQHSTFRWDNIALPASKELAQNKESFKSLLEQVVQEQFHADVPVGMMMSGGADSSLLYATWYQQTGVELPAFTLQVEQKYRKKYSDADAARELIKKVPAQHHLVSVDQDVFWENWEEYLSSVDFPIGDSAGFLTWLIGKEAKKSVKVMITGAGADELWGGYQRHQAFDYYLNNYHWIRKIRPLLQYLPLNRSYAKFLNSISDSANKTFQNFAALRPISDDLAMDSERNFNSQLSSYKRVLDFDRQQYLVQDVLKINDQLLMAQGLEGRAPYLDQKMLSFWMDIKTDSFLKKKQWIRELLNESGLESISKRKKMGFGLPLQEWFAERGEFSKRVFHSIKAFEASHGKSFPKGMRELAKNPESGIKNYFLELYNLFLLAEWVKLRKL</sequence>
<dbReference type="PANTHER" id="PTHR43284">
    <property type="entry name" value="ASPARAGINE SYNTHETASE (GLUTAMINE-HYDROLYZING)"/>
    <property type="match status" value="1"/>
</dbReference>
<dbReference type="RefSeq" id="WP_008198115.1">
    <property type="nucleotide sequence ID" value="NZ_CM001023.1"/>
</dbReference>
<evidence type="ECO:0000313" key="11">
    <source>
        <dbReference type="EMBL" id="EAZ82044.1"/>
    </source>
</evidence>
<keyword evidence="6 8" id="KW-0315">Glutamine amidotransferase</keyword>
<evidence type="ECO:0000313" key="12">
    <source>
        <dbReference type="Proteomes" id="UP000003919"/>
    </source>
</evidence>
<keyword evidence="8" id="KW-0061">Asparagine biosynthesis</keyword>
<dbReference type="GO" id="GO:0005524">
    <property type="term" value="F:ATP binding"/>
    <property type="evidence" value="ECO:0007669"/>
    <property type="project" value="UniProtKB-KW"/>
</dbReference>
<dbReference type="AlphaFoldDB" id="A3HV72"/>
<dbReference type="SUPFAM" id="SSF56235">
    <property type="entry name" value="N-terminal nucleophile aminohydrolases (Ntn hydrolases)"/>
    <property type="match status" value="1"/>
</dbReference>
<dbReference type="eggNOG" id="COG0367">
    <property type="taxonomic scope" value="Bacteria"/>
</dbReference>
<dbReference type="OrthoDB" id="9763290at2"/>
<evidence type="ECO:0000256" key="6">
    <source>
        <dbReference type="ARBA" id="ARBA00022962"/>
    </source>
</evidence>
<dbReference type="CDD" id="cd01991">
    <property type="entry name" value="Asn_synthase_B_C"/>
    <property type="match status" value="1"/>
</dbReference>
<dbReference type="InterPro" id="IPR051786">
    <property type="entry name" value="ASN_synthetase/amidase"/>
</dbReference>
<organism evidence="11 12">
    <name type="scientific">Algoriphagus machipongonensis</name>
    <dbReference type="NCBI Taxonomy" id="388413"/>
    <lineage>
        <taxon>Bacteria</taxon>
        <taxon>Pseudomonadati</taxon>
        <taxon>Bacteroidota</taxon>
        <taxon>Cytophagia</taxon>
        <taxon>Cytophagales</taxon>
        <taxon>Cyclobacteriaceae</taxon>
        <taxon>Algoriphagus</taxon>
    </lineage>
</organism>
<feature type="active site" description="For GATase activity" evidence="8">
    <location>
        <position position="2"/>
    </location>
</feature>
<dbReference type="EMBL" id="CM001023">
    <property type="protein sequence ID" value="EAZ82044.1"/>
    <property type="molecule type" value="Genomic_DNA"/>
</dbReference>
<keyword evidence="5 9" id="KW-0067">ATP-binding</keyword>
<dbReference type="InterPro" id="IPR029055">
    <property type="entry name" value="Ntn_hydrolases_N"/>
</dbReference>
<dbReference type="STRING" id="388413.ALPR1_02345"/>
<dbReference type="Pfam" id="PF00733">
    <property type="entry name" value="Asn_synthase"/>
    <property type="match status" value="1"/>
</dbReference>
<dbReference type="Gene3D" id="3.60.20.10">
    <property type="entry name" value="Glutamine Phosphoribosylpyrophosphate, subunit 1, domain 1"/>
    <property type="match status" value="1"/>
</dbReference>
<dbReference type="CDD" id="cd00712">
    <property type="entry name" value="AsnB"/>
    <property type="match status" value="1"/>
</dbReference>
<comment type="caution">
    <text evidence="11">The sequence shown here is derived from an EMBL/GenBank/DDBJ whole genome shotgun (WGS) entry which is preliminary data.</text>
</comment>
<proteinExistence type="inferred from homology"/>
<evidence type="ECO:0000256" key="8">
    <source>
        <dbReference type="PIRSR" id="PIRSR001589-1"/>
    </source>
</evidence>
<protein>
    <recommendedName>
        <fullName evidence="3">asparagine synthase (glutamine-hydrolyzing)</fullName>
        <ecNumber evidence="3">6.3.5.4</ecNumber>
    </recommendedName>
</protein>
<dbReference type="InterPro" id="IPR006426">
    <property type="entry name" value="Asn_synth_AEB"/>
</dbReference>
<reference evidence="11 12" key="1">
    <citation type="journal article" date="2011" name="J. Bacteriol.">
        <title>Complete genome sequence of Algoriphagus sp. PR1, bacterial prey of a colony-forming choanoflagellate.</title>
        <authorList>
            <person name="Alegado R.A."/>
            <person name="Ferriera S."/>
            <person name="Nusbaum C."/>
            <person name="Young S.K."/>
            <person name="Zeng Q."/>
            <person name="Imamovic A."/>
            <person name="Fairclough S.R."/>
            <person name="King N."/>
        </authorList>
    </citation>
    <scope>NUCLEOTIDE SEQUENCE [LARGE SCALE GENOMIC DNA]</scope>
    <source>
        <strain evidence="11 12">PR1</strain>
    </source>
</reference>
<evidence type="ECO:0000256" key="5">
    <source>
        <dbReference type="ARBA" id="ARBA00022840"/>
    </source>
</evidence>
<dbReference type="Proteomes" id="UP000003919">
    <property type="component" value="Chromosome"/>
</dbReference>
<dbReference type="NCBIfam" id="TIGR01536">
    <property type="entry name" value="asn_synth_AEB"/>
    <property type="match status" value="1"/>
</dbReference>
<dbReference type="GO" id="GO:0006529">
    <property type="term" value="P:asparagine biosynthetic process"/>
    <property type="evidence" value="ECO:0007669"/>
    <property type="project" value="UniProtKB-KW"/>
</dbReference>
<dbReference type="PIRSF" id="PIRSF001589">
    <property type="entry name" value="Asn_synthetase_glu-h"/>
    <property type="match status" value="1"/>
</dbReference>
<dbReference type="InterPro" id="IPR017932">
    <property type="entry name" value="GATase_2_dom"/>
</dbReference>
<evidence type="ECO:0000259" key="10">
    <source>
        <dbReference type="PROSITE" id="PS51278"/>
    </source>
</evidence>
<dbReference type="HOGENOM" id="CLU_014658_3_1_10"/>
<evidence type="ECO:0000256" key="9">
    <source>
        <dbReference type="PIRSR" id="PIRSR001589-2"/>
    </source>
</evidence>
<dbReference type="PANTHER" id="PTHR43284:SF1">
    <property type="entry name" value="ASPARAGINE SYNTHETASE"/>
    <property type="match status" value="1"/>
</dbReference>
<dbReference type="InterPro" id="IPR033738">
    <property type="entry name" value="AsnB_N"/>
</dbReference>
<dbReference type="PROSITE" id="PS51278">
    <property type="entry name" value="GATASE_TYPE_2"/>
    <property type="match status" value="1"/>
</dbReference>
<feature type="domain" description="Glutamine amidotransferase type-2" evidence="10">
    <location>
        <begin position="2"/>
        <end position="209"/>
    </location>
</feature>
<dbReference type="SUPFAM" id="SSF52402">
    <property type="entry name" value="Adenine nucleotide alpha hydrolases-like"/>
    <property type="match status" value="1"/>
</dbReference>
<dbReference type="Pfam" id="PF13537">
    <property type="entry name" value="GATase_7"/>
    <property type="match status" value="1"/>
</dbReference>
<evidence type="ECO:0000256" key="3">
    <source>
        <dbReference type="ARBA" id="ARBA00012737"/>
    </source>
</evidence>
<comment type="pathway">
    <text evidence="1">Amino-acid biosynthesis; L-asparagine biosynthesis; L-asparagine from L-aspartate (L-Gln route): step 1/1.</text>
</comment>
<dbReference type="InterPro" id="IPR014729">
    <property type="entry name" value="Rossmann-like_a/b/a_fold"/>
</dbReference>
<keyword evidence="12" id="KW-1185">Reference proteome</keyword>
<dbReference type="InterPro" id="IPR001962">
    <property type="entry name" value="Asn_synthase"/>
</dbReference>
<dbReference type="EC" id="6.3.5.4" evidence="3"/>
<comment type="catalytic activity">
    <reaction evidence="7">
        <text>L-aspartate + L-glutamine + ATP + H2O = L-asparagine + L-glutamate + AMP + diphosphate + H(+)</text>
        <dbReference type="Rhea" id="RHEA:12228"/>
        <dbReference type="ChEBI" id="CHEBI:15377"/>
        <dbReference type="ChEBI" id="CHEBI:15378"/>
        <dbReference type="ChEBI" id="CHEBI:29985"/>
        <dbReference type="ChEBI" id="CHEBI:29991"/>
        <dbReference type="ChEBI" id="CHEBI:30616"/>
        <dbReference type="ChEBI" id="CHEBI:33019"/>
        <dbReference type="ChEBI" id="CHEBI:58048"/>
        <dbReference type="ChEBI" id="CHEBI:58359"/>
        <dbReference type="ChEBI" id="CHEBI:456215"/>
        <dbReference type="EC" id="6.3.5.4"/>
    </reaction>
</comment>
<feature type="binding site" evidence="9">
    <location>
        <position position="98"/>
    </location>
    <ligand>
        <name>L-glutamine</name>
        <dbReference type="ChEBI" id="CHEBI:58359"/>
    </ligand>
</feature>
<keyword evidence="8" id="KW-0028">Amino-acid biosynthesis</keyword>
<evidence type="ECO:0000256" key="2">
    <source>
        <dbReference type="ARBA" id="ARBA00005752"/>
    </source>
</evidence>
<comment type="similarity">
    <text evidence="2">Belongs to the asparagine synthetase family.</text>
</comment>